<evidence type="ECO:0000259" key="1">
    <source>
        <dbReference type="Pfam" id="PF12684"/>
    </source>
</evidence>
<evidence type="ECO:0000313" key="3">
    <source>
        <dbReference type="Proteomes" id="UP000285173"/>
    </source>
</evidence>
<protein>
    <recommendedName>
        <fullName evidence="1">Putative exodeoxyribonuclease 8 PDDEXK-like domain-containing protein</fullName>
    </recommendedName>
</protein>
<accession>A0A3R6CYF7</accession>
<dbReference type="Gene3D" id="3.90.320.10">
    <property type="match status" value="1"/>
</dbReference>
<dbReference type="InterPro" id="IPR011604">
    <property type="entry name" value="PDDEXK-like_dom_sf"/>
</dbReference>
<reference evidence="2 3" key="1">
    <citation type="submission" date="2018-08" db="EMBL/GenBank/DDBJ databases">
        <title>A genome reference for cultivated species of the human gut microbiota.</title>
        <authorList>
            <person name="Zou Y."/>
            <person name="Xue W."/>
            <person name="Luo G."/>
        </authorList>
    </citation>
    <scope>NUCLEOTIDE SEQUENCE [LARGE SCALE GENOMIC DNA]</scope>
    <source>
        <strain evidence="2 3">AM50-15</strain>
    </source>
</reference>
<comment type="caution">
    <text evidence="2">The sequence shown here is derived from an EMBL/GenBank/DDBJ whole genome shotgun (WGS) entry which is preliminary data.</text>
</comment>
<dbReference type="InterPro" id="IPR024432">
    <property type="entry name" value="Put_RecE_PDDEXK-like_dom"/>
</dbReference>
<dbReference type="Pfam" id="PF12684">
    <property type="entry name" value="DUF3799"/>
    <property type="match status" value="1"/>
</dbReference>
<feature type="domain" description="Putative exodeoxyribonuclease 8 PDDEXK-like" evidence="1">
    <location>
        <begin position="86"/>
        <end position="370"/>
    </location>
</feature>
<dbReference type="Proteomes" id="UP000285173">
    <property type="component" value="Unassembled WGS sequence"/>
</dbReference>
<evidence type="ECO:0000313" key="2">
    <source>
        <dbReference type="EMBL" id="RGZ49104.1"/>
    </source>
</evidence>
<organism evidence="2 3">
    <name type="scientific">Parabacteroides merdae</name>
    <dbReference type="NCBI Taxonomy" id="46503"/>
    <lineage>
        <taxon>Bacteria</taxon>
        <taxon>Pseudomonadati</taxon>
        <taxon>Bacteroidota</taxon>
        <taxon>Bacteroidia</taxon>
        <taxon>Bacteroidales</taxon>
        <taxon>Tannerellaceae</taxon>
        <taxon>Parabacteroides</taxon>
    </lineage>
</organism>
<sequence length="401" mass="45426">MTADELINMAIAEGIDVSSQPASVPMSIDYTRSLKDYATAGEIASFLHARKKSHHIYSNTLRKNGIVVKEDMGKYLASKDYINSGALKEAIKSPLHLFYAVESGWKDRLEAYEKSKNYFVLGEFIHQAILEPRKFSRVVVEPGFKLNTKDGVKGLVSFWEDKLDQSQEEDGAPDKEKIKDIVVQGGFDLDKMDGLKQYYAALKAASGFQAIDEPNKLIVDIMYSNYRRYGDGLFFELLKHSKRETSIYYQDPIYSIPQRIRPDAMQFEENIGANTVISVKSTRAESIGHFTYQTAKLCYELSEGMYLDVASAVTGRDFRSTIMIMVQTIPPFGIAAFVWDPEDLEIGKYKYRQALQTVAECREKGLYPGYDAYAESGNFGLISMKQPEWNTKELHPVDIDN</sequence>
<proteinExistence type="predicted"/>
<dbReference type="AlphaFoldDB" id="A0A3R6CYF7"/>
<gene>
    <name evidence="2" type="ORF">DW986_07065</name>
</gene>
<name>A0A3R6CYF7_9BACT</name>
<dbReference type="EMBL" id="QSEF01000008">
    <property type="protein sequence ID" value="RGZ49104.1"/>
    <property type="molecule type" value="Genomic_DNA"/>
</dbReference>